<evidence type="ECO:0000313" key="3">
    <source>
        <dbReference type="Proteomes" id="UP000011531"/>
    </source>
</evidence>
<gene>
    <name evidence="2" type="ORF">C492_19289</name>
</gene>
<dbReference type="RefSeq" id="WP_008426488.1">
    <property type="nucleotide sequence ID" value="NZ_AOIA01000158.1"/>
</dbReference>
<dbReference type="EMBL" id="AOIA01000158">
    <property type="protein sequence ID" value="ELY52308.1"/>
    <property type="molecule type" value="Genomic_DNA"/>
</dbReference>
<evidence type="ECO:0000313" key="2">
    <source>
        <dbReference type="EMBL" id="ELY52308.1"/>
    </source>
</evidence>
<evidence type="ECO:0000256" key="1">
    <source>
        <dbReference type="SAM" id="MobiDB-lite"/>
    </source>
</evidence>
<proteinExistence type="predicted"/>
<comment type="caution">
    <text evidence="2">The sequence shown here is derived from an EMBL/GenBank/DDBJ whole genome shotgun (WGS) entry which is preliminary data.</text>
</comment>
<sequence length="156" mass="17126">MGTRYEEGDVVATPDGRGVVAAVLTESLEFPQEGDELADVSASDDQPAYVVGLETVGSAVYRASALETSDLEDEDATEETDGESLTEVVDEDVDGLDGLPEGWDRDSVLEYWSSIGGSWESCVDDMTDEFGEDRAKEHCSAMKDEVIRSERWRNRF</sequence>
<feature type="region of interest" description="Disordered" evidence="1">
    <location>
        <begin position="66"/>
        <end position="85"/>
    </location>
</feature>
<keyword evidence="3" id="KW-1185">Reference proteome</keyword>
<name>L9WVD6_9EURY</name>
<accession>L9WVD6</accession>
<protein>
    <submittedName>
        <fullName evidence="2">Uncharacterized protein</fullName>
    </submittedName>
</protein>
<reference evidence="2 3" key="1">
    <citation type="journal article" date="2014" name="PLoS Genet.">
        <title>Phylogenetically driven sequencing of extremely halophilic archaea reveals strategies for static and dynamic osmo-response.</title>
        <authorList>
            <person name="Becker E.A."/>
            <person name="Seitzer P.M."/>
            <person name="Tritt A."/>
            <person name="Larsen D."/>
            <person name="Krusor M."/>
            <person name="Yao A.I."/>
            <person name="Wu D."/>
            <person name="Madern D."/>
            <person name="Eisen J.A."/>
            <person name="Darling A.E."/>
            <person name="Facciotti M.T."/>
        </authorList>
    </citation>
    <scope>NUCLEOTIDE SEQUENCE [LARGE SCALE GENOMIC DNA]</scope>
    <source>
        <strain evidence="2 3">DSM 18795</strain>
    </source>
</reference>
<dbReference type="AlphaFoldDB" id="L9WVD6"/>
<dbReference type="PATRIC" id="fig|1227498.3.peg.3803"/>
<organism evidence="2 3">
    <name type="scientific">Natronococcus jeotgali DSM 18795</name>
    <dbReference type="NCBI Taxonomy" id="1227498"/>
    <lineage>
        <taxon>Archaea</taxon>
        <taxon>Methanobacteriati</taxon>
        <taxon>Methanobacteriota</taxon>
        <taxon>Stenosarchaea group</taxon>
        <taxon>Halobacteria</taxon>
        <taxon>Halobacteriales</taxon>
        <taxon>Natrialbaceae</taxon>
        <taxon>Natronococcus</taxon>
    </lineage>
</organism>
<dbReference type="OrthoDB" id="196911at2157"/>
<feature type="compositionally biased region" description="Acidic residues" evidence="1">
    <location>
        <begin position="69"/>
        <end position="85"/>
    </location>
</feature>
<dbReference type="Proteomes" id="UP000011531">
    <property type="component" value="Unassembled WGS sequence"/>
</dbReference>